<dbReference type="SMART" id="SM00277">
    <property type="entry name" value="GRAN"/>
    <property type="match status" value="2"/>
</dbReference>
<keyword evidence="5" id="KW-0732">Signal</keyword>
<dbReference type="EMBL" id="IAAA01002568">
    <property type="protein sequence ID" value="LAA01482.1"/>
    <property type="molecule type" value="mRNA"/>
</dbReference>
<comment type="similarity">
    <text evidence="2">Belongs to the granulin family.</text>
</comment>
<name>A0A2L2Y2Y9_PARTP</name>
<dbReference type="EMBL" id="IAAA01002569">
    <property type="protein sequence ID" value="LAA01485.1"/>
    <property type="molecule type" value="mRNA"/>
</dbReference>
<dbReference type="SUPFAM" id="SSF57277">
    <property type="entry name" value="Granulin repeat"/>
    <property type="match status" value="1"/>
</dbReference>
<protein>
    <submittedName>
        <fullName evidence="7">Putative granulin</fullName>
    </submittedName>
</protein>
<dbReference type="InterPro" id="IPR000118">
    <property type="entry name" value="Granulin"/>
</dbReference>
<dbReference type="EMBL" id="IAAA01002570">
    <property type="protein sequence ID" value="LAA01488.1"/>
    <property type="molecule type" value="mRNA"/>
</dbReference>
<evidence type="ECO:0000259" key="6">
    <source>
        <dbReference type="PROSITE" id="PS00799"/>
    </source>
</evidence>
<dbReference type="PANTHER" id="PTHR12274">
    <property type="entry name" value="GRANULIN"/>
    <property type="match status" value="1"/>
</dbReference>
<dbReference type="InterPro" id="IPR037277">
    <property type="entry name" value="Granulin_sf"/>
</dbReference>
<evidence type="ECO:0000256" key="3">
    <source>
        <dbReference type="ARBA" id="ARBA00022525"/>
    </source>
</evidence>
<organism evidence="7">
    <name type="scientific">Parasteatoda tepidariorum</name>
    <name type="common">Common house spider</name>
    <name type="synonym">Achaearanea tepidariorum</name>
    <dbReference type="NCBI Taxonomy" id="114398"/>
    <lineage>
        <taxon>Eukaryota</taxon>
        <taxon>Metazoa</taxon>
        <taxon>Ecdysozoa</taxon>
        <taxon>Arthropoda</taxon>
        <taxon>Chelicerata</taxon>
        <taxon>Arachnida</taxon>
        <taxon>Araneae</taxon>
        <taxon>Araneomorphae</taxon>
        <taxon>Entelegynae</taxon>
        <taxon>Araneoidea</taxon>
        <taxon>Theridiidae</taxon>
        <taxon>Parasteatoda</taxon>
    </lineage>
</organism>
<feature type="domain" description="Granulins" evidence="6">
    <location>
        <begin position="51"/>
        <end position="64"/>
    </location>
</feature>
<keyword evidence="3" id="KW-0964">Secreted</keyword>
<evidence type="ECO:0000256" key="5">
    <source>
        <dbReference type="SAM" id="SignalP"/>
    </source>
</evidence>
<accession>A0A2L2Y2Y9</accession>
<evidence type="ECO:0000256" key="4">
    <source>
        <dbReference type="ARBA" id="ARBA00023157"/>
    </source>
</evidence>
<evidence type="ECO:0000256" key="2">
    <source>
        <dbReference type="ARBA" id="ARBA00010093"/>
    </source>
</evidence>
<comment type="subcellular location">
    <subcellularLocation>
        <location evidence="1">Secreted</location>
    </subcellularLocation>
</comment>
<dbReference type="InterPro" id="IPR039036">
    <property type="entry name" value="Granulin_fam"/>
</dbReference>
<sequence>MNLAVVLITCAVIYTVQGGCPAGTCSESQTCCETTVPGEWGCCPQPNAVCCSDGLHCCPHDMVCNLDEGRCDAKNGLIHPLLIKDPPSDNIKSEVVKVANKVDIIYCPGGYYYCQDGATCCPLPNGAYSCCPYPSASCCADMIHCCPYGTRCDATSKYCLRGNNLYQALMKKPAFPMN</sequence>
<feature type="domain" description="Granulins" evidence="6">
    <location>
        <begin position="139"/>
        <end position="152"/>
    </location>
</feature>
<dbReference type="Gene3D" id="2.10.25.160">
    <property type="entry name" value="Granulin"/>
    <property type="match status" value="2"/>
</dbReference>
<evidence type="ECO:0000313" key="7">
    <source>
        <dbReference type="EMBL" id="LAA01485.1"/>
    </source>
</evidence>
<feature type="chain" id="PRO_5014562195" evidence="5">
    <location>
        <begin position="19"/>
        <end position="178"/>
    </location>
</feature>
<dbReference type="PROSITE" id="PS00799">
    <property type="entry name" value="GRANULINS"/>
    <property type="match status" value="2"/>
</dbReference>
<keyword evidence="4" id="KW-1015">Disulfide bond</keyword>
<feature type="signal peptide" evidence="5">
    <location>
        <begin position="1"/>
        <end position="18"/>
    </location>
</feature>
<dbReference type="GO" id="GO:0005576">
    <property type="term" value="C:extracellular region"/>
    <property type="evidence" value="ECO:0007669"/>
    <property type="project" value="UniProtKB-SubCell"/>
</dbReference>
<dbReference type="Pfam" id="PF00396">
    <property type="entry name" value="Granulin"/>
    <property type="match status" value="2"/>
</dbReference>
<evidence type="ECO:0000256" key="1">
    <source>
        <dbReference type="ARBA" id="ARBA00004613"/>
    </source>
</evidence>
<dbReference type="AlphaFoldDB" id="A0A2L2Y2Y9"/>
<reference evidence="7" key="1">
    <citation type="journal article" date="2016" name="Mol. Ecol. Resour.">
        <title>Evaluation of the impact of RNA preservation methods of spiders for de novo transcriptome assembly.</title>
        <authorList>
            <person name="Kono N."/>
            <person name="Nakamura H."/>
            <person name="Ito Y."/>
            <person name="Tomita M."/>
            <person name="Arakawa K."/>
        </authorList>
    </citation>
    <scope>NUCLEOTIDE SEQUENCE</scope>
    <source>
        <tissue evidence="7">Whole body</tissue>
    </source>
</reference>
<proteinExistence type="evidence at transcript level"/>
<dbReference type="OrthoDB" id="5854875at2759"/>
<dbReference type="PANTHER" id="PTHR12274:SF3">
    <property type="entry name" value="PROGRANULIN"/>
    <property type="match status" value="1"/>
</dbReference>